<reference evidence="1" key="1">
    <citation type="submission" date="2021-04" db="EMBL/GenBank/DDBJ databases">
        <title>Complete genome sequence of the type strain Clostridium beijerinckii NRRL B-598.</title>
        <authorList>
            <person name="Sedlar K."/>
            <person name="Branska B."/>
            <person name="Bezdicek M."/>
            <person name="Nykrynova M."/>
            <person name="Lengerova M."/>
            <person name="Skutkova H."/>
            <person name="Patakova P."/>
        </authorList>
    </citation>
    <scope>NUCLEOTIDE SEQUENCE</scope>
    <source>
        <strain evidence="1">DSM 791</strain>
    </source>
</reference>
<sequence length="55" mass="6173">MDENIAIGWFVHLDARAGIKVAHNCNISSYSKFITRSHDIDDTMFTAEFKPSTIG</sequence>
<name>A0AB74VJ33_CLOBE</name>
<evidence type="ECO:0000313" key="2">
    <source>
        <dbReference type="Proteomes" id="UP000679373"/>
    </source>
</evidence>
<protein>
    <submittedName>
        <fullName evidence="1">Uncharacterized protein</fullName>
    </submittedName>
</protein>
<dbReference type="AlphaFoldDB" id="A0AB74VJ33"/>
<dbReference type="GeneID" id="66344033"/>
<evidence type="ECO:0000313" key="1">
    <source>
        <dbReference type="EMBL" id="QUN36349.1"/>
    </source>
</evidence>
<dbReference type="EMBL" id="CP073653">
    <property type="protein sequence ID" value="QUN36349.1"/>
    <property type="molecule type" value="Genomic_DNA"/>
</dbReference>
<proteinExistence type="predicted"/>
<dbReference type="Proteomes" id="UP000679373">
    <property type="component" value="Chromosome"/>
</dbReference>
<accession>A0AB74VJ33</accession>
<dbReference type="RefSeq" id="WP_173696061.1">
    <property type="nucleotide sequence ID" value="NZ_BKAK01000075.1"/>
</dbReference>
<keyword evidence="2" id="KW-1185">Reference proteome</keyword>
<organism evidence="1 2">
    <name type="scientific">Clostridium beijerinckii</name>
    <name type="common">Clostridium MP</name>
    <dbReference type="NCBI Taxonomy" id="1520"/>
    <lineage>
        <taxon>Bacteria</taxon>
        <taxon>Bacillati</taxon>
        <taxon>Bacillota</taxon>
        <taxon>Clostridia</taxon>
        <taxon>Eubacteriales</taxon>
        <taxon>Clostridiaceae</taxon>
        <taxon>Clostridium</taxon>
    </lineage>
</organism>
<gene>
    <name evidence="1" type="ORF">KEC93_05880</name>
</gene>